<dbReference type="InterPro" id="IPR027417">
    <property type="entry name" value="P-loop_NTPase"/>
</dbReference>
<dbReference type="STRING" id="1101373.A9O67_10740"/>
<keyword evidence="2" id="KW-1185">Reference proteome</keyword>
<dbReference type="AlphaFoldDB" id="A0A1A6DZ20"/>
<dbReference type="SUPFAM" id="SSF52540">
    <property type="entry name" value="P-loop containing nucleoside triphosphate hydrolases"/>
    <property type="match status" value="1"/>
</dbReference>
<dbReference type="Pfam" id="PF13671">
    <property type="entry name" value="AAA_33"/>
    <property type="match status" value="1"/>
</dbReference>
<dbReference type="Gene3D" id="3.40.50.300">
    <property type="entry name" value="P-loop containing nucleotide triphosphate hydrolases"/>
    <property type="match status" value="1"/>
</dbReference>
<reference evidence="1 2" key="1">
    <citation type="submission" date="2016-06" db="EMBL/GenBank/DDBJ databases">
        <title>Genome sequence of Tepidimonas fonticaldi PL17.</title>
        <authorList>
            <person name="Pinnaka A.K."/>
        </authorList>
    </citation>
    <scope>NUCLEOTIDE SEQUENCE [LARGE SCALE GENOMIC DNA]</scope>
    <source>
        <strain evidence="1 2">PL17</strain>
    </source>
</reference>
<accession>A0A1A6DZ20</accession>
<comment type="caution">
    <text evidence="1">The sequence shown here is derived from an EMBL/GenBank/DDBJ whole genome shotgun (WGS) entry which is preliminary data.</text>
</comment>
<dbReference type="Proteomes" id="UP000091969">
    <property type="component" value="Unassembled WGS sequence"/>
</dbReference>
<protein>
    <submittedName>
        <fullName evidence="1">Zeta toxin family protein</fullName>
    </submittedName>
</protein>
<organism evidence="1 2">
    <name type="scientific">Tepidimonas fonticaldi</name>
    <dbReference type="NCBI Taxonomy" id="1101373"/>
    <lineage>
        <taxon>Bacteria</taxon>
        <taxon>Pseudomonadati</taxon>
        <taxon>Pseudomonadota</taxon>
        <taxon>Betaproteobacteria</taxon>
        <taxon>Burkholderiales</taxon>
        <taxon>Tepidimonas</taxon>
    </lineage>
</organism>
<dbReference type="EMBL" id="LZDH01000002">
    <property type="protein sequence ID" value="OBS32024.1"/>
    <property type="molecule type" value="Genomic_DNA"/>
</dbReference>
<evidence type="ECO:0000313" key="1">
    <source>
        <dbReference type="EMBL" id="OBS32024.1"/>
    </source>
</evidence>
<proteinExistence type="predicted"/>
<gene>
    <name evidence="1" type="ORF">A9O67_10740</name>
</gene>
<evidence type="ECO:0000313" key="2">
    <source>
        <dbReference type="Proteomes" id="UP000091969"/>
    </source>
</evidence>
<dbReference type="RefSeq" id="WP_068606253.1">
    <property type="nucleotide sequence ID" value="NZ_LZDH01000002.1"/>
</dbReference>
<dbReference type="PANTHER" id="PTHR39206:SF1">
    <property type="entry name" value="SLL8004 PROTEIN"/>
    <property type="match status" value="1"/>
</dbReference>
<sequence>MGPQRKVILIAGPNGAGKTTFAREFLPNEASCPTFVNADLIAAGLAPFAPQTAAVQAGRLMLEELERHFRAGRSFAFETTLSGRAYLRHIRRWQQAGYWVELIFLQLGSADEAVGRVQQRVRQGGHDIPEPVIRRRFEAGLANFRQHYAPAVDAWALYDNSGELPVLLDWSER</sequence>
<dbReference type="OrthoDB" id="9791543at2"/>
<name>A0A1A6DZ20_9BURK</name>
<dbReference type="PANTHER" id="PTHR39206">
    <property type="entry name" value="SLL8004 PROTEIN"/>
    <property type="match status" value="1"/>
</dbReference>